<dbReference type="PRINTS" id="PR00133">
    <property type="entry name" value="GLHYDRLASE3"/>
</dbReference>
<dbReference type="SUPFAM" id="SSF52279">
    <property type="entry name" value="Beta-D-glucan exohydrolase, C-terminal domain"/>
    <property type="match status" value="1"/>
</dbReference>
<dbReference type="InterPro" id="IPR037524">
    <property type="entry name" value="PA14/GLEYA"/>
</dbReference>
<dbReference type="SMART" id="SM00758">
    <property type="entry name" value="PA14"/>
    <property type="match status" value="1"/>
</dbReference>
<dbReference type="InterPro" id="IPR036881">
    <property type="entry name" value="Glyco_hydro_3_C_sf"/>
</dbReference>
<evidence type="ECO:0000256" key="4">
    <source>
        <dbReference type="ARBA" id="ARBA00012744"/>
    </source>
</evidence>
<comment type="pathway">
    <text evidence="2 11">Glycan metabolism; cellulose degradation.</text>
</comment>
<accession>A0ABR4IDF9</accession>
<sequence length="837" mass="91693">MSTTDFDVDEVISKATIVEKLKLLAGKDAWHTYDIPSLGVPSIRFTDGPNGARGTRFVSGVPAACVPCGTALGATWDQELIYLAGQLIGEEVKAKGARGWLGPTVNIQRSPLGGRGFESFAEDPYLSGKIAASYINGAQSTGIVSTLKHFVANELEHERMAVDVRVSDRALREIYLLPFQIAIKDASPAAIMTAYNKVNGTHVSEDSWLLEDVLRKDWGFKGMIMSDWYGTYSTTEALNAGLDLEMPGPSRWRGDIANLAISSRKITHSTIDARARNVLNLVKSCMKAEGVSAEEGKRDTPENRALNRRLAAEGIVLLKNDNNILPLPDDITEIALIGPSLKNMAYCGGGSAQLEPYYIVSNYEGIVDQLTAQGTRKDVQIHYEIGAHAYDYLPLLGDNVTSPSGQKGELQMRFFNEPVSSTNREIIDELDLHDSAWQLMGYSSSRLNDRFWADIQGTFTPTETATFQWGIACYGTASLYVDDKLVIDNTSTQRPGNSFFGKGTAEERHLIEMVAGKAYKIRVEYGNALTTKVLKPGVVNYGGGAGRIGAVAIRDSQTAINAAVMLAERCKYTILCVGLDKEWESEGFDRSTMDLPDPMPKLIQSVLDVNPNTIVVTQSGTPINMQPWVSTTTTQVHMWYGGNEVGNGLADVLFGKVNPSGKLPMSFPNAIEDTPSFLNFESQRGRVIYGEDIYVGYRYYEKLKKSLAFPFGHGLSFTTFNYSNLHVTRQSATFRIRNSGSTDGATVAQLYVSPSPSNSISRPVKELKGFIKVFLRRGEEKDVSIPIDRLATSFWDEVIGAWVSEQGTYGVLVGESSVNICLKGLLDVGETMTWSGL</sequence>
<dbReference type="PROSITE" id="PS51820">
    <property type="entry name" value="PA14"/>
    <property type="match status" value="1"/>
</dbReference>
<keyword evidence="10 11" id="KW-0624">Polysaccharide degradation</keyword>
<dbReference type="EMBL" id="JBFXLS010000034">
    <property type="protein sequence ID" value="KAL2825775.1"/>
    <property type="molecule type" value="Genomic_DNA"/>
</dbReference>
<dbReference type="InterPro" id="IPR026891">
    <property type="entry name" value="Fn3-like"/>
</dbReference>
<dbReference type="InterPro" id="IPR001764">
    <property type="entry name" value="Glyco_hydro_3_N"/>
</dbReference>
<keyword evidence="9 11" id="KW-0326">Glycosidase</keyword>
<dbReference type="InterPro" id="IPR011658">
    <property type="entry name" value="PA14_dom"/>
</dbReference>
<dbReference type="PANTHER" id="PTHR42715:SF13">
    <property type="entry name" value="BETA-GLUCOSIDASE K-RELATED"/>
    <property type="match status" value="1"/>
</dbReference>
<dbReference type="SMART" id="SM01217">
    <property type="entry name" value="Fn3_like"/>
    <property type="match status" value="1"/>
</dbReference>
<dbReference type="Pfam" id="PF01915">
    <property type="entry name" value="Glyco_hydro_3_C"/>
    <property type="match status" value="1"/>
</dbReference>
<evidence type="ECO:0000259" key="12">
    <source>
        <dbReference type="PROSITE" id="PS51820"/>
    </source>
</evidence>
<comment type="similarity">
    <text evidence="3 11">Belongs to the glycosyl hydrolase 3 family.</text>
</comment>
<comment type="catalytic activity">
    <reaction evidence="1 11">
        <text>Hydrolysis of terminal, non-reducing beta-D-glucosyl residues with release of beta-D-glucose.</text>
        <dbReference type="EC" id="3.2.1.21"/>
    </reaction>
</comment>
<evidence type="ECO:0000313" key="14">
    <source>
        <dbReference type="Proteomes" id="UP001610335"/>
    </source>
</evidence>
<dbReference type="PROSITE" id="PS00775">
    <property type="entry name" value="GLYCOSYL_HYDROL_F3"/>
    <property type="match status" value="1"/>
</dbReference>
<name>A0ABR4IDF9_9EURO</name>
<organism evidence="13 14">
    <name type="scientific">Aspergillus cavernicola</name>
    <dbReference type="NCBI Taxonomy" id="176166"/>
    <lineage>
        <taxon>Eukaryota</taxon>
        <taxon>Fungi</taxon>
        <taxon>Dikarya</taxon>
        <taxon>Ascomycota</taxon>
        <taxon>Pezizomycotina</taxon>
        <taxon>Eurotiomycetes</taxon>
        <taxon>Eurotiomycetidae</taxon>
        <taxon>Eurotiales</taxon>
        <taxon>Aspergillaceae</taxon>
        <taxon>Aspergillus</taxon>
        <taxon>Aspergillus subgen. Nidulantes</taxon>
    </lineage>
</organism>
<protein>
    <recommendedName>
        <fullName evidence="4 11">beta-glucosidase</fullName>
        <ecNumber evidence="4 11">3.2.1.21</ecNumber>
    </recommendedName>
</protein>
<keyword evidence="14" id="KW-1185">Reference proteome</keyword>
<reference evidence="13 14" key="1">
    <citation type="submission" date="2024-07" db="EMBL/GenBank/DDBJ databases">
        <title>Section-level genome sequencing and comparative genomics of Aspergillus sections Usti and Cavernicolus.</title>
        <authorList>
            <consortium name="Lawrence Berkeley National Laboratory"/>
            <person name="Nybo J.L."/>
            <person name="Vesth T.C."/>
            <person name="Theobald S."/>
            <person name="Frisvad J.C."/>
            <person name="Larsen T.O."/>
            <person name="Kjaerboelling I."/>
            <person name="Rothschild-Mancinelli K."/>
            <person name="Lyhne E.K."/>
            <person name="Kogle M.E."/>
            <person name="Barry K."/>
            <person name="Clum A."/>
            <person name="Na H."/>
            <person name="Ledsgaard L."/>
            <person name="Lin J."/>
            <person name="Lipzen A."/>
            <person name="Kuo A."/>
            <person name="Riley R."/>
            <person name="Mondo S."/>
            <person name="LaButti K."/>
            <person name="Haridas S."/>
            <person name="Pangalinan J."/>
            <person name="Salamov A.A."/>
            <person name="Simmons B.A."/>
            <person name="Magnuson J.K."/>
            <person name="Chen J."/>
            <person name="Drula E."/>
            <person name="Henrissat B."/>
            <person name="Wiebenga A."/>
            <person name="Lubbers R.J."/>
            <person name="Gomes A.C."/>
            <person name="Makela M.R."/>
            <person name="Stajich J."/>
            <person name="Grigoriev I.V."/>
            <person name="Mortensen U.H."/>
            <person name="De vries R.P."/>
            <person name="Baker S.E."/>
            <person name="Andersen M.R."/>
        </authorList>
    </citation>
    <scope>NUCLEOTIDE SEQUENCE [LARGE SCALE GENOMIC DNA]</scope>
    <source>
        <strain evidence="13 14">CBS 600.67</strain>
    </source>
</reference>
<dbReference type="Gene3D" id="2.60.120.260">
    <property type="entry name" value="Galactose-binding domain-like"/>
    <property type="match status" value="1"/>
</dbReference>
<dbReference type="InterPro" id="IPR017853">
    <property type="entry name" value="GH"/>
</dbReference>
<evidence type="ECO:0000256" key="10">
    <source>
        <dbReference type="ARBA" id="ARBA00023326"/>
    </source>
</evidence>
<evidence type="ECO:0000256" key="6">
    <source>
        <dbReference type="ARBA" id="ARBA00023001"/>
    </source>
</evidence>
<gene>
    <name evidence="13" type="ORF">BDW59DRAFT_161446</name>
</gene>
<dbReference type="Pfam" id="PF14310">
    <property type="entry name" value="Fn3-like"/>
    <property type="match status" value="1"/>
</dbReference>
<evidence type="ECO:0000256" key="5">
    <source>
        <dbReference type="ARBA" id="ARBA00022801"/>
    </source>
</evidence>
<dbReference type="Pfam" id="PF00933">
    <property type="entry name" value="Glyco_hydro_3"/>
    <property type="match status" value="1"/>
</dbReference>
<dbReference type="InterPro" id="IPR013783">
    <property type="entry name" value="Ig-like_fold"/>
</dbReference>
<feature type="domain" description="PA14" evidence="12">
    <location>
        <begin position="405"/>
        <end position="564"/>
    </location>
</feature>
<comment type="caution">
    <text evidence="13">The sequence shown here is derived from an EMBL/GenBank/DDBJ whole genome shotgun (WGS) entry which is preliminary data.</text>
</comment>
<dbReference type="Pfam" id="PF07691">
    <property type="entry name" value="PA14"/>
    <property type="match status" value="1"/>
</dbReference>
<evidence type="ECO:0000256" key="9">
    <source>
        <dbReference type="ARBA" id="ARBA00023295"/>
    </source>
</evidence>
<evidence type="ECO:0000256" key="7">
    <source>
        <dbReference type="ARBA" id="ARBA00023180"/>
    </source>
</evidence>
<dbReference type="SUPFAM" id="SSF51445">
    <property type="entry name" value="(Trans)glycosidases"/>
    <property type="match status" value="1"/>
</dbReference>
<evidence type="ECO:0000256" key="8">
    <source>
        <dbReference type="ARBA" id="ARBA00023277"/>
    </source>
</evidence>
<dbReference type="InterPro" id="IPR019800">
    <property type="entry name" value="Glyco_hydro_3_AS"/>
</dbReference>
<evidence type="ECO:0000256" key="11">
    <source>
        <dbReference type="RuleBase" id="RU361161"/>
    </source>
</evidence>
<dbReference type="Gene3D" id="2.60.40.10">
    <property type="entry name" value="Immunoglobulins"/>
    <property type="match status" value="1"/>
</dbReference>
<dbReference type="Proteomes" id="UP001610335">
    <property type="component" value="Unassembled WGS sequence"/>
</dbReference>
<proteinExistence type="inferred from homology"/>
<evidence type="ECO:0000313" key="13">
    <source>
        <dbReference type="EMBL" id="KAL2825775.1"/>
    </source>
</evidence>
<evidence type="ECO:0000256" key="3">
    <source>
        <dbReference type="ARBA" id="ARBA00005336"/>
    </source>
</evidence>
<dbReference type="EC" id="3.2.1.21" evidence="4 11"/>
<dbReference type="Gene3D" id="3.40.50.1700">
    <property type="entry name" value="Glycoside hydrolase family 3 C-terminal domain"/>
    <property type="match status" value="1"/>
</dbReference>
<dbReference type="InterPro" id="IPR050288">
    <property type="entry name" value="Cellulose_deg_GH3"/>
</dbReference>
<keyword evidence="6" id="KW-0136">Cellulose degradation</keyword>
<evidence type="ECO:0000256" key="2">
    <source>
        <dbReference type="ARBA" id="ARBA00004987"/>
    </source>
</evidence>
<keyword evidence="7" id="KW-0325">Glycoprotein</keyword>
<dbReference type="PANTHER" id="PTHR42715">
    <property type="entry name" value="BETA-GLUCOSIDASE"/>
    <property type="match status" value="1"/>
</dbReference>
<dbReference type="Gene3D" id="3.20.20.300">
    <property type="entry name" value="Glycoside hydrolase, family 3, N-terminal domain"/>
    <property type="match status" value="1"/>
</dbReference>
<keyword evidence="8 11" id="KW-0119">Carbohydrate metabolism</keyword>
<keyword evidence="5 11" id="KW-0378">Hydrolase</keyword>
<dbReference type="InterPro" id="IPR002772">
    <property type="entry name" value="Glyco_hydro_3_C"/>
</dbReference>
<dbReference type="InterPro" id="IPR036962">
    <property type="entry name" value="Glyco_hydro_3_N_sf"/>
</dbReference>
<evidence type="ECO:0000256" key="1">
    <source>
        <dbReference type="ARBA" id="ARBA00000448"/>
    </source>
</evidence>